<gene>
    <name evidence="2" type="ORF">OVY01_19765</name>
</gene>
<evidence type="ECO:0000313" key="2">
    <source>
        <dbReference type="EMBL" id="MCY0389386.1"/>
    </source>
</evidence>
<dbReference type="InterPro" id="IPR036890">
    <property type="entry name" value="HATPase_C_sf"/>
</dbReference>
<name>A0ABT3ZS55_9BURK</name>
<evidence type="ECO:0000259" key="1">
    <source>
        <dbReference type="Pfam" id="PF13581"/>
    </source>
</evidence>
<dbReference type="Gene3D" id="3.30.565.10">
    <property type="entry name" value="Histidine kinase-like ATPase, C-terminal domain"/>
    <property type="match status" value="1"/>
</dbReference>
<accession>A0ABT3ZS55</accession>
<dbReference type="CDD" id="cd16934">
    <property type="entry name" value="HATPase_RsbT-like"/>
    <property type="match status" value="1"/>
</dbReference>
<evidence type="ECO:0000313" key="3">
    <source>
        <dbReference type="Proteomes" id="UP001082899"/>
    </source>
</evidence>
<proteinExistence type="predicted"/>
<dbReference type="Proteomes" id="UP001082899">
    <property type="component" value="Unassembled WGS sequence"/>
</dbReference>
<protein>
    <submittedName>
        <fullName evidence="2">Anti-sigma regulatory factor</fullName>
    </submittedName>
</protein>
<dbReference type="InterPro" id="IPR003594">
    <property type="entry name" value="HATPase_dom"/>
</dbReference>
<organism evidence="2 3">
    <name type="scientific">Robbsia betulipollinis</name>
    <dbReference type="NCBI Taxonomy" id="2981849"/>
    <lineage>
        <taxon>Bacteria</taxon>
        <taxon>Pseudomonadati</taxon>
        <taxon>Pseudomonadota</taxon>
        <taxon>Betaproteobacteria</taxon>
        <taxon>Burkholderiales</taxon>
        <taxon>Burkholderiaceae</taxon>
        <taxon>Robbsia</taxon>
    </lineage>
</organism>
<dbReference type="SUPFAM" id="SSF55874">
    <property type="entry name" value="ATPase domain of HSP90 chaperone/DNA topoisomerase II/histidine kinase"/>
    <property type="match status" value="1"/>
</dbReference>
<dbReference type="EMBL" id="JAPMXC010000010">
    <property type="protein sequence ID" value="MCY0389386.1"/>
    <property type="molecule type" value="Genomic_DNA"/>
</dbReference>
<feature type="domain" description="Histidine kinase/HSP90-like ATPase" evidence="1">
    <location>
        <begin position="10"/>
        <end position="128"/>
    </location>
</feature>
<sequence>MTPVILDIRTPDQVNLARKTVQEQASKMAFGTLEKTKFVTAASELARNTLVHGKGGTMTMTQIEHGGRTGLHLVFADAGPGIGDIEQALQDGFTTARSLGLGLGGARRLVNEFAITSVPGVGTTVSITQWKRR</sequence>
<reference evidence="2" key="1">
    <citation type="submission" date="2022-11" db="EMBL/GenBank/DDBJ databases">
        <title>Robbsia betulipollinis sp. nov., isolated from pollen of birch (Betula pendula).</title>
        <authorList>
            <person name="Shi H."/>
            <person name="Ambika Manirajan B."/>
            <person name="Ratering S."/>
            <person name="Geissler-Plaum R."/>
            <person name="Schnell S."/>
        </authorList>
    </citation>
    <scope>NUCLEOTIDE SEQUENCE</scope>
    <source>
        <strain evidence="2">Bb-Pol-6</strain>
    </source>
</reference>
<dbReference type="Pfam" id="PF13581">
    <property type="entry name" value="HATPase_c_2"/>
    <property type="match status" value="1"/>
</dbReference>
<dbReference type="RefSeq" id="WP_267849289.1">
    <property type="nucleotide sequence ID" value="NZ_JAPMXC010000010.1"/>
</dbReference>
<comment type="caution">
    <text evidence="2">The sequence shown here is derived from an EMBL/GenBank/DDBJ whole genome shotgun (WGS) entry which is preliminary data.</text>
</comment>
<keyword evidence="3" id="KW-1185">Reference proteome</keyword>